<organism evidence="2 3">
    <name type="scientific">Triticum turgidum subsp. durum</name>
    <name type="common">Durum wheat</name>
    <name type="synonym">Triticum durum</name>
    <dbReference type="NCBI Taxonomy" id="4567"/>
    <lineage>
        <taxon>Eukaryota</taxon>
        <taxon>Viridiplantae</taxon>
        <taxon>Streptophyta</taxon>
        <taxon>Embryophyta</taxon>
        <taxon>Tracheophyta</taxon>
        <taxon>Spermatophyta</taxon>
        <taxon>Magnoliopsida</taxon>
        <taxon>Liliopsida</taxon>
        <taxon>Poales</taxon>
        <taxon>Poaceae</taxon>
        <taxon>BOP clade</taxon>
        <taxon>Pooideae</taxon>
        <taxon>Triticodae</taxon>
        <taxon>Triticeae</taxon>
        <taxon>Triticinae</taxon>
        <taxon>Triticum</taxon>
    </lineage>
</organism>
<dbReference type="EMBL" id="LT934118">
    <property type="protein sequence ID" value="VAI01138.1"/>
    <property type="molecule type" value="Genomic_DNA"/>
</dbReference>
<sequence>MGHFHRAARWLLALARKRVQKLVLRFDYPDSAPVVGPALFSCAALTDLELYGYCHLPRAPPGFQGFPNLVTLVLDNLLLRLPGAAAQLQRLISSAPGLRELSLHNLKAGRARAGLEICAIRAPSLRILRLFISIFLDNGCRLAEDLQLLEVASISIDVLLGTPAFVDTFPQISNVNTLFFYTDSKQIKENPLEGISWKFQNLRAAHLTANFGKLPSIRSIFSLLRFGPHVEELHIQAENRSYLFKNLDPAALDDAVRADTIDQDILDAEISDDLFANLKHISLYGMGSLPNDMWFMKSLLSKTGLLESFVVTFNYGEETEFYVEACEELEACEKASPQAQLELRPRKFPA</sequence>
<proteinExistence type="predicted"/>
<dbReference type="Gene3D" id="3.80.10.10">
    <property type="entry name" value="Ribonuclease Inhibitor"/>
    <property type="match status" value="1"/>
</dbReference>
<dbReference type="PANTHER" id="PTHR31900:SF34">
    <property type="entry name" value="EMB|CAB62440.1-RELATED"/>
    <property type="match status" value="1"/>
</dbReference>
<dbReference type="OMA" id="EFYVEAC"/>
<dbReference type="InterPro" id="IPR032675">
    <property type="entry name" value="LRR_dom_sf"/>
</dbReference>
<feature type="domain" description="F-box/LRR-repeat protein 15/At3g58940/PEG3-like LRR" evidence="1">
    <location>
        <begin position="8"/>
        <end position="135"/>
    </location>
</feature>
<evidence type="ECO:0000313" key="2">
    <source>
        <dbReference type="EMBL" id="VAI01138.1"/>
    </source>
</evidence>
<dbReference type="SUPFAM" id="SSF52047">
    <property type="entry name" value="RNI-like"/>
    <property type="match status" value="1"/>
</dbReference>
<dbReference type="InterPro" id="IPR050232">
    <property type="entry name" value="FBL13/AtMIF1-like"/>
</dbReference>
<accession>A0A9R0STC1</accession>
<dbReference type="InterPro" id="IPR055411">
    <property type="entry name" value="LRR_FXL15/At3g58940/PEG3-like"/>
</dbReference>
<dbReference type="Proteomes" id="UP000324705">
    <property type="component" value="Chromosome 4B"/>
</dbReference>
<protein>
    <recommendedName>
        <fullName evidence="1">F-box/LRR-repeat protein 15/At3g58940/PEG3-like LRR domain-containing protein</fullName>
    </recommendedName>
</protein>
<reference evidence="2 3" key="1">
    <citation type="submission" date="2017-09" db="EMBL/GenBank/DDBJ databases">
        <authorList>
            <consortium name="International Durum Wheat Genome Sequencing Consortium (IDWGSC)"/>
            <person name="Milanesi L."/>
        </authorList>
    </citation>
    <scope>NUCLEOTIDE SEQUENCE [LARGE SCALE GENOMIC DNA]</scope>
    <source>
        <strain evidence="3">cv. Svevo</strain>
    </source>
</reference>
<gene>
    <name evidence="2" type="ORF">TRITD_4Bv1G008270</name>
</gene>
<keyword evidence="3" id="KW-1185">Reference proteome</keyword>
<evidence type="ECO:0000259" key="1">
    <source>
        <dbReference type="Pfam" id="PF24758"/>
    </source>
</evidence>
<dbReference type="PANTHER" id="PTHR31900">
    <property type="entry name" value="F-BOX/RNI SUPERFAMILY PROTEIN-RELATED"/>
    <property type="match status" value="1"/>
</dbReference>
<dbReference type="Pfam" id="PF24758">
    <property type="entry name" value="LRR_At5g56370"/>
    <property type="match status" value="1"/>
</dbReference>
<dbReference type="AlphaFoldDB" id="A0A9R0STC1"/>
<name>A0A9R0STC1_TRITD</name>
<evidence type="ECO:0000313" key="3">
    <source>
        <dbReference type="Proteomes" id="UP000324705"/>
    </source>
</evidence>
<dbReference type="Gramene" id="TRITD4Bv1G008270.1">
    <property type="protein sequence ID" value="TRITD4Bv1G008270.1"/>
    <property type="gene ID" value="TRITD4Bv1G008270"/>
</dbReference>